<evidence type="ECO:0000313" key="4">
    <source>
        <dbReference type="EMBL" id="ODV68192.1"/>
    </source>
</evidence>
<dbReference type="STRING" id="984485.A0A1E4RLQ1"/>
<dbReference type="GO" id="GO:0008017">
    <property type="term" value="F:microtubule binding"/>
    <property type="evidence" value="ECO:0007669"/>
    <property type="project" value="InterPro"/>
</dbReference>
<dbReference type="GO" id="GO:0003777">
    <property type="term" value="F:microtubule motor activity"/>
    <property type="evidence" value="ECO:0007669"/>
    <property type="project" value="InterPro"/>
</dbReference>
<organism evidence="4 5">
    <name type="scientific">Hyphopichia burtonii NRRL Y-1933</name>
    <dbReference type="NCBI Taxonomy" id="984485"/>
    <lineage>
        <taxon>Eukaryota</taxon>
        <taxon>Fungi</taxon>
        <taxon>Dikarya</taxon>
        <taxon>Ascomycota</taxon>
        <taxon>Saccharomycotina</taxon>
        <taxon>Pichiomycetes</taxon>
        <taxon>Debaryomycetaceae</taxon>
        <taxon>Hyphopichia</taxon>
    </lineage>
</organism>
<dbReference type="OrthoDB" id="4089164at2759"/>
<feature type="compositionally biased region" description="Polar residues" evidence="2">
    <location>
        <begin position="759"/>
        <end position="773"/>
    </location>
</feature>
<dbReference type="InterPro" id="IPR001752">
    <property type="entry name" value="Kinesin_motor_dom"/>
</dbReference>
<dbReference type="GO" id="GO:0007018">
    <property type="term" value="P:microtubule-based movement"/>
    <property type="evidence" value="ECO:0007669"/>
    <property type="project" value="InterPro"/>
</dbReference>
<keyword evidence="1" id="KW-0175">Coiled coil</keyword>
<feature type="coiled-coil region" evidence="1">
    <location>
        <begin position="637"/>
        <end position="692"/>
    </location>
</feature>
<protein>
    <recommendedName>
        <fullName evidence="3">Kinesin motor domain-containing protein</fullName>
    </recommendedName>
</protein>
<dbReference type="SUPFAM" id="SSF52540">
    <property type="entry name" value="P-loop containing nucleoside triphosphate hydrolases"/>
    <property type="match status" value="1"/>
</dbReference>
<keyword evidence="5" id="KW-1185">Reference proteome</keyword>
<dbReference type="Gene3D" id="3.40.850.10">
    <property type="entry name" value="Kinesin motor domain"/>
    <property type="match status" value="1"/>
</dbReference>
<evidence type="ECO:0000256" key="1">
    <source>
        <dbReference type="SAM" id="Coils"/>
    </source>
</evidence>
<reference evidence="5" key="1">
    <citation type="submission" date="2016-05" db="EMBL/GenBank/DDBJ databases">
        <title>Comparative genomics of biotechnologically important yeasts.</title>
        <authorList>
            <consortium name="DOE Joint Genome Institute"/>
            <person name="Riley R."/>
            <person name="Haridas S."/>
            <person name="Wolfe K.H."/>
            <person name="Lopes M.R."/>
            <person name="Hittinger C.T."/>
            <person name="Goker M."/>
            <person name="Salamov A."/>
            <person name="Wisecaver J."/>
            <person name="Long T.M."/>
            <person name="Aerts A.L."/>
            <person name="Barry K."/>
            <person name="Choi C."/>
            <person name="Clum A."/>
            <person name="Coughlan A.Y."/>
            <person name="Deshpande S."/>
            <person name="Douglass A.P."/>
            <person name="Hanson S.J."/>
            <person name="Klenk H.-P."/>
            <person name="Labutti K."/>
            <person name="Lapidus A."/>
            <person name="Lindquist E."/>
            <person name="Lipzen A."/>
            <person name="Meier-Kolthoff J.P."/>
            <person name="Ohm R.A."/>
            <person name="Otillar R.P."/>
            <person name="Pangilinan J."/>
            <person name="Peng Y."/>
            <person name="Rokas A."/>
            <person name="Rosa C.A."/>
            <person name="Scheuner C."/>
            <person name="Sibirny A.A."/>
            <person name="Slot J.C."/>
            <person name="Stielow J.B."/>
            <person name="Sun H."/>
            <person name="Kurtzman C.P."/>
            <person name="Blackwell M."/>
            <person name="Grigoriev I.V."/>
            <person name="Jeffries T.W."/>
        </authorList>
    </citation>
    <scope>NUCLEOTIDE SEQUENCE [LARGE SCALE GENOMIC DNA]</scope>
    <source>
        <strain evidence="5">NRRL Y-1933</strain>
    </source>
</reference>
<gene>
    <name evidence="4" type="ORF">HYPBUDRAFT_90029</name>
</gene>
<dbReference type="InterPro" id="IPR036961">
    <property type="entry name" value="Kinesin_motor_dom_sf"/>
</dbReference>
<dbReference type="GeneID" id="30998405"/>
<dbReference type="GO" id="GO:0005524">
    <property type="term" value="F:ATP binding"/>
    <property type="evidence" value="ECO:0007669"/>
    <property type="project" value="InterPro"/>
</dbReference>
<dbReference type="EMBL" id="KV454540">
    <property type="protein sequence ID" value="ODV68192.1"/>
    <property type="molecule type" value="Genomic_DNA"/>
</dbReference>
<dbReference type="PRINTS" id="PR00380">
    <property type="entry name" value="KINESINHEAVY"/>
</dbReference>
<feature type="non-terminal residue" evidence="4">
    <location>
        <position position="1"/>
    </location>
</feature>
<evidence type="ECO:0000313" key="5">
    <source>
        <dbReference type="Proteomes" id="UP000095085"/>
    </source>
</evidence>
<sequence length="773" mass="88251">DMSQIPLFLKIKPSMGEESTKVFTQLSDKAIQFNNENYDFERIFTAEFSPNEFSKYVDNDENQSSCYIFMGPTSSGKTTTIKSLVFDKIKQIEPKDPVSVTAFEVSDNKFYSDLLQNDKTKTKKSFLSSVPIESQLRKERLLKPKLAESLLHKVFNRRVTQKTSFNNESSRSCLVLTFYSRNNTKRVTYIDLMGNEKFDKAVPSANIFANMNMSSITQLLTNSPNNPALIRSSNRITNLIFRNQKQRGTIKIILTLDQYGDYNLTKSTLNNVAHLIKRAKIDNTQSSDENVLMNAPNLTLPNYARPTASSIVPNQLKNKRILCTDGSPMLMFTSTPADDLPSKNDSIALDPIIKPTSGVSPISKKSHIKTPTRFKVPHNKSSAVANKLTANFYEVQIQNLKSTVQELELKNQQLQNDHRKVIEVLTREKLDLNNDLINFKKDHELEVNSIKEKLNESDIIITNNKILLQQKDQLNEKVNQFQIDLSNYRIGHNNLNQTILNLKLSIEALNDKNKGIIDSKSDLETELESLKKKLDEVEMDNSVFKAEYQRIEAENESFKKQIEFLKETNDSNLKEIKEELAQQFQLLRERDESIQQLTSENESYVKVIDENNSTIDSQKDMITSLTEENTILVESELDTLNSSYQEVLATSEELKSENKTIVDKYNDSLKENEEVRNENKLINSKYKNSIKEISSLKKDMKGNVAQVTEKFNKLLSPDKPISLSSPLLNPFLDPSPGSKFDATKDIFSDKIEKPHFNKRMNSSTNSSPLKNSN</sequence>
<proteinExistence type="predicted"/>
<feature type="domain" description="Kinesin motor" evidence="3">
    <location>
        <begin position="2"/>
        <end position="284"/>
    </location>
</feature>
<feature type="region of interest" description="Disordered" evidence="2">
    <location>
        <begin position="751"/>
        <end position="773"/>
    </location>
</feature>
<accession>A0A1E4RLQ1</accession>
<feature type="non-terminal residue" evidence="4">
    <location>
        <position position="773"/>
    </location>
</feature>
<name>A0A1E4RLQ1_9ASCO</name>
<dbReference type="InterPro" id="IPR027417">
    <property type="entry name" value="P-loop_NTPase"/>
</dbReference>
<dbReference type="Proteomes" id="UP000095085">
    <property type="component" value="Unassembled WGS sequence"/>
</dbReference>
<evidence type="ECO:0000256" key="2">
    <source>
        <dbReference type="SAM" id="MobiDB-lite"/>
    </source>
</evidence>
<dbReference type="SMART" id="SM00129">
    <property type="entry name" value="KISc"/>
    <property type="match status" value="1"/>
</dbReference>
<dbReference type="AlphaFoldDB" id="A0A1E4RLQ1"/>
<evidence type="ECO:0000259" key="3">
    <source>
        <dbReference type="SMART" id="SM00129"/>
    </source>
</evidence>
<dbReference type="RefSeq" id="XP_020077259.1">
    <property type="nucleotide sequence ID" value="XM_020223856.1"/>
</dbReference>
<feature type="coiled-coil region" evidence="1">
    <location>
        <begin position="390"/>
        <end position="568"/>
    </location>
</feature>